<dbReference type="GO" id="GO:0050567">
    <property type="term" value="F:glutaminyl-tRNA synthase (glutamine-hydrolyzing) activity"/>
    <property type="evidence" value="ECO:0007669"/>
    <property type="project" value="UniProtKB-UniRule"/>
</dbReference>
<dbReference type="SUPFAM" id="SSF141000">
    <property type="entry name" value="Glu-tRNAGln amidotransferase C subunit"/>
    <property type="match status" value="1"/>
</dbReference>
<evidence type="ECO:0000256" key="6">
    <source>
        <dbReference type="HAMAP-Rule" id="MF_00122"/>
    </source>
</evidence>
<proteinExistence type="inferred from homology"/>
<dbReference type="GO" id="GO:0006412">
    <property type="term" value="P:translation"/>
    <property type="evidence" value="ECO:0007669"/>
    <property type="project" value="UniProtKB-UniRule"/>
</dbReference>
<protein>
    <recommendedName>
        <fullName evidence="6">Aspartyl/glutamyl-tRNA(Asn/Gln) amidotransferase subunit C</fullName>
        <shortName evidence="6">Asp/Glu-ADT subunit C</shortName>
        <ecNumber evidence="6">6.3.5.-</ecNumber>
    </recommendedName>
</protein>
<dbReference type="OrthoDB" id="9813938at2"/>
<dbReference type="InterPro" id="IPR003837">
    <property type="entry name" value="GatC"/>
</dbReference>
<comment type="similarity">
    <text evidence="1 6">Belongs to the GatC family.</text>
</comment>
<name>A0A660KUK5_9BACL</name>
<comment type="catalytic activity">
    <reaction evidence="5 6">
        <text>L-glutamyl-tRNA(Gln) + L-glutamine + ATP + H2O = L-glutaminyl-tRNA(Gln) + L-glutamate + ADP + phosphate + H(+)</text>
        <dbReference type="Rhea" id="RHEA:17521"/>
        <dbReference type="Rhea" id="RHEA-COMP:9681"/>
        <dbReference type="Rhea" id="RHEA-COMP:9684"/>
        <dbReference type="ChEBI" id="CHEBI:15377"/>
        <dbReference type="ChEBI" id="CHEBI:15378"/>
        <dbReference type="ChEBI" id="CHEBI:29985"/>
        <dbReference type="ChEBI" id="CHEBI:30616"/>
        <dbReference type="ChEBI" id="CHEBI:43474"/>
        <dbReference type="ChEBI" id="CHEBI:58359"/>
        <dbReference type="ChEBI" id="CHEBI:78520"/>
        <dbReference type="ChEBI" id="CHEBI:78521"/>
        <dbReference type="ChEBI" id="CHEBI:456216"/>
    </reaction>
</comment>
<comment type="catalytic activity">
    <reaction evidence="4 6">
        <text>L-aspartyl-tRNA(Asn) + L-glutamine + ATP + H2O = L-asparaginyl-tRNA(Asn) + L-glutamate + ADP + phosphate + 2 H(+)</text>
        <dbReference type="Rhea" id="RHEA:14513"/>
        <dbReference type="Rhea" id="RHEA-COMP:9674"/>
        <dbReference type="Rhea" id="RHEA-COMP:9677"/>
        <dbReference type="ChEBI" id="CHEBI:15377"/>
        <dbReference type="ChEBI" id="CHEBI:15378"/>
        <dbReference type="ChEBI" id="CHEBI:29985"/>
        <dbReference type="ChEBI" id="CHEBI:30616"/>
        <dbReference type="ChEBI" id="CHEBI:43474"/>
        <dbReference type="ChEBI" id="CHEBI:58359"/>
        <dbReference type="ChEBI" id="CHEBI:78515"/>
        <dbReference type="ChEBI" id="CHEBI:78516"/>
        <dbReference type="ChEBI" id="CHEBI:456216"/>
    </reaction>
</comment>
<evidence type="ECO:0000313" key="8">
    <source>
        <dbReference type="Proteomes" id="UP000267019"/>
    </source>
</evidence>
<comment type="function">
    <text evidence="3 6">Allows the formation of correctly charged Asn-tRNA(Asn) or Gln-tRNA(Gln) through the transamidation of misacylated Asp-tRNA(Asn) or Glu-tRNA(Gln) in organisms which lack either or both of asparaginyl-tRNA or glutaminyl-tRNA synthetases. The reaction takes place in the presence of glutamine and ATP through an activated phospho-Asp-tRNA(Asn) or phospho-Glu-tRNA(Gln).</text>
</comment>
<dbReference type="RefSeq" id="WP_121444471.1">
    <property type="nucleotide sequence ID" value="NZ_RBIJ01000003.1"/>
</dbReference>
<keyword evidence="6" id="KW-0648">Protein biosynthesis</keyword>
<dbReference type="EC" id="6.3.5.-" evidence="6"/>
<evidence type="ECO:0000256" key="4">
    <source>
        <dbReference type="ARBA" id="ARBA00047380"/>
    </source>
</evidence>
<gene>
    <name evidence="6" type="primary">gatC</name>
    <name evidence="7" type="ORF">C7438_1228</name>
</gene>
<dbReference type="GO" id="GO:0016740">
    <property type="term" value="F:transferase activity"/>
    <property type="evidence" value="ECO:0007669"/>
    <property type="project" value="UniProtKB-KW"/>
</dbReference>
<dbReference type="HAMAP" id="MF_00122">
    <property type="entry name" value="GatC"/>
    <property type="match status" value="1"/>
</dbReference>
<dbReference type="AlphaFoldDB" id="A0A660KUK5"/>
<keyword evidence="8" id="KW-1185">Reference proteome</keyword>
<comment type="subunit">
    <text evidence="2 6">Heterotrimer of A, B and C subunits.</text>
</comment>
<accession>A0A660KUK5</accession>
<evidence type="ECO:0000256" key="1">
    <source>
        <dbReference type="ARBA" id="ARBA00010757"/>
    </source>
</evidence>
<keyword evidence="6" id="KW-0547">Nucleotide-binding</keyword>
<dbReference type="NCBIfam" id="TIGR00135">
    <property type="entry name" value="gatC"/>
    <property type="match status" value="1"/>
</dbReference>
<keyword evidence="6" id="KW-0067">ATP-binding</keyword>
<evidence type="ECO:0000256" key="5">
    <source>
        <dbReference type="ARBA" id="ARBA00047913"/>
    </source>
</evidence>
<comment type="caution">
    <text evidence="7">The sequence shown here is derived from an EMBL/GenBank/DDBJ whole genome shotgun (WGS) entry which is preliminary data.</text>
</comment>
<dbReference type="Gene3D" id="1.10.20.60">
    <property type="entry name" value="Glu-tRNAGln amidotransferase C subunit, N-terminal domain"/>
    <property type="match status" value="1"/>
</dbReference>
<evidence type="ECO:0000256" key="3">
    <source>
        <dbReference type="ARBA" id="ARBA00024799"/>
    </source>
</evidence>
<dbReference type="Pfam" id="PF02686">
    <property type="entry name" value="GatC"/>
    <property type="match status" value="1"/>
</dbReference>
<dbReference type="GO" id="GO:0070681">
    <property type="term" value="P:glutaminyl-tRNAGln biosynthesis via transamidation"/>
    <property type="evidence" value="ECO:0007669"/>
    <property type="project" value="TreeGrafter"/>
</dbReference>
<dbReference type="EMBL" id="RBIJ01000003">
    <property type="protein sequence ID" value="RKQ84734.1"/>
    <property type="molecule type" value="Genomic_DNA"/>
</dbReference>
<dbReference type="GO" id="GO:0005524">
    <property type="term" value="F:ATP binding"/>
    <property type="evidence" value="ECO:0007669"/>
    <property type="project" value="UniProtKB-KW"/>
</dbReference>
<evidence type="ECO:0000256" key="2">
    <source>
        <dbReference type="ARBA" id="ARBA00011123"/>
    </source>
</evidence>
<dbReference type="PANTHER" id="PTHR15004:SF0">
    <property type="entry name" value="GLUTAMYL-TRNA(GLN) AMIDOTRANSFERASE SUBUNIT C, MITOCHONDRIAL"/>
    <property type="match status" value="1"/>
</dbReference>
<evidence type="ECO:0000313" key="7">
    <source>
        <dbReference type="EMBL" id="RKQ84734.1"/>
    </source>
</evidence>
<reference evidence="7 8" key="1">
    <citation type="submission" date="2018-10" db="EMBL/GenBank/DDBJ databases">
        <title>Genomic Encyclopedia of Type Strains, Phase IV (KMG-IV): sequencing the most valuable type-strain genomes for metagenomic binning, comparative biology and taxonomic classification.</title>
        <authorList>
            <person name="Goeker M."/>
        </authorList>
    </citation>
    <scope>NUCLEOTIDE SEQUENCE [LARGE SCALE GENOMIC DNA]</scope>
    <source>
        <strain evidence="7 8">DSM 22653</strain>
    </source>
</reference>
<dbReference type="GO" id="GO:0006450">
    <property type="term" value="P:regulation of translational fidelity"/>
    <property type="evidence" value="ECO:0007669"/>
    <property type="project" value="InterPro"/>
</dbReference>
<dbReference type="PANTHER" id="PTHR15004">
    <property type="entry name" value="GLUTAMYL-TRNA(GLN) AMIDOTRANSFERASE SUBUNIT C, MITOCHONDRIAL"/>
    <property type="match status" value="1"/>
</dbReference>
<keyword evidence="6" id="KW-0436">Ligase</keyword>
<dbReference type="Proteomes" id="UP000267019">
    <property type="component" value="Unassembled WGS sequence"/>
</dbReference>
<sequence length="96" mass="11040">MPLSPETWEKLQYLARLELTPEEKVRMERELEELLAYVSPLRQLPLDGVSPMILPVEVEPVLRADVPEAFPSREELLRSAPEVQNGFFVVPNVLEE</sequence>
<organism evidence="7 8">
    <name type="scientific">Brockia lithotrophica</name>
    <dbReference type="NCBI Taxonomy" id="933949"/>
    <lineage>
        <taxon>Bacteria</taxon>
        <taxon>Bacillati</taxon>
        <taxon>Bacillota</taxon>
        <taxon>Bacilli</taxon>
        <taxon>Bacillales</taxon>
        <taxon>Bacillales Family X. Incertae Sedis</taxon>
        <taxon>Brockia</taxon>
    </lineage>
</organism>
<dbReference type="InterPro" id="IPR036113">
    <property type="entry name" value="Asp/Glu-ADT_sf_sub_c"/>
</dbReference>
<keyword evidence="7" id="KW-0808">Transferase</keyword>